<dbReference type="EMBL" id="LIZS01000042">
    <property type="protein sequence ID" value="KPJ52785.1"/>
    <property type="molecule type" value="Genomic_DNA"/>
</dbReference>
<keyword evidence="2" id="KW-1003">Cell membrane</keyword>
<dbReference type="Gene3D" id="3.40.930.10">
    <property type="entry name" value="Mannitol-specific EII, Chain A"/>
    <property type="match status" value="1"/>
</dbReference>
<feature type="transmembrane region" description="Helical" evidence="6">
    <location>
        <begin position="212"/>
        <end position="242"/>
    </location>
</feature>
<dbReference type="SUPFAM" id="SSF55804">
    <property type="entry name" value="Phoshotransferase/anion transport protein"/>
    <property type="match status" value="1"/>
</dbReference>
<sequence length="614" mass="66953">MKLERELSLLHVFSLAAGAMIGSGLFVLPGLAHAQVGPAVFVSYLLAGLLAITGMLSQAELLSAMPKAGGTYFYVRSTMGPAVGTADGLLMWFSLSLKGALALVGLGAVVSQFVAIDMHVVALLFCLAFVAINLLGIGVASRTQVILVAGVLAVLLLYAARGLPAVQLHHFEPFAPRGALAILSTAGFVFVSYGGLLKVASVAEEIKEPGRVIPLGMILTLLVVSLLYIVVVFVTTGVLGAANLDNSLTPISDGAAAFMGSWGRILVSIAAILAFISAANAGIMAASRYPLALSRDGLLPEFLQRIGRRFRTPYVSLSVTGAFTILVLFLRLDVLVKVASTVLILTYLFACLSMIILRESRLQNYQPLFRAPLYPWIQIIGIIGFGVLLFGMGREALFASLIIVIGGLFVYWFYGRIRTGREYALLHLVERITARELTTHSLETELKEIIRERDDLVGDRFDSVIERGIVLDIEKRMGAEDLFWLAADKMAPNLHVEADTLFRFLQEREKESSTALTPHLAIPHIIIEGERTFQILMARCREGAEFSKSAPDVHAVFVLVGTKDERNFHLRALAAIAQIVRDPHFEQRWMAARSEEALRDVVLLGERRRMMGPL</sequence>
<evidence type="ECO:0000256" key="6">
    <source>
        <dbReference type="SAM" id="Phobius"/>
    </source>
</evidence>
<feature type="transmembrane region" description="Helical" evidence="6">
    <location>
        <begin position="262"/>
        <end position="286"/>
    </location>
</feature>
<evidence type="ECO:0000256" key="5">
    <source>
        <dbReference type="ARBA" id="ARBA00023136"/>
    </source>
</evidence>
<evidence type="ECO:0000313" key="8">
    <source>
        <dbReference type="EMBL" id="KPJ52785.1"/>
    </source>
</evidence>
<dbReference type="InterPro" id="IPR016152">
    <property type="entry name" value="PTrfase/Anion_transptr"/>
</dbReference>
<protein>
    <recommendedName>
        <fullName evidence="7">PTS EIIA type-2 domain-containing protein</fullName>
    </recommendedName>
</protein>
<feature type="transmembrane region" description="Helical" evidence="6">
    <location>
        <begin position="44"/>
        <end position="68"/>
    </location>
</feature>
<feature type="domain" description="PTS EIIA type-2" evidence="7">
    <location>
        <begin position="479"/>
        <end position="601"/>
    </location>
</feature>
<organism evidence="8 9">
    <name type="scientific">candidate division TA06 bacterium DG_24</name>
    <dbReference type="NCBI Taxonomy" id="1703770"/>
    <lineage>
        <taxon>Bacteria</taxon>
        <taxon>Bacteria division TA06</taxon>
    </lineage>
</organism>
<dbReference type="InterPro" id="IPR002293">
    <property type="entry name" value="AA/rel_permease1"/>
</dbReference>
<evidence type="ECO:0000313" key="9">
    <source>
        <dbReference type="Proteomes" id="UP000052008"/>
    </source>
</evidence>
<evidence type="ECO:0000256" key="2">
    <source>
        <dbReference type="ARBA" id="ARBA00022475"/>
    </source>
</evidence>
<dbReference type="InterPro" id="IPR050367">
    <property type="entry name" value="APC_superfamily"/>
</dbReference>
<comment type="caution">
    <text evidence="8">The sequence shown here is derived from an EMBL/GenBank/DDBJ whole genome shotgun (WGS) entry which is preliminary data.</text>
</comment>
<feature type="transmembrane region" description="Helical" evidence="6">
    <location>
        <begin position="338"/>
        <end position="357"/>
    </location>
</feature>
<dbReference type="PANTHER" id="PTHR42770">
    <property type="entry name" value="AMINO ACID TRANSPORTER-RELATED"/>
    <property type="match status" value="1"/>
</dbReference>
<feature type="transmembrane region" description="Helical" evidence="6">
    <location>
        <begin position="178"/>
        <end position="200"/>
    </location>
</feature>
<evidence type="ECO:0000256" key="1">
    <source>
        <dbReference type="ARBA" id="ARBA00004651"/>
    </source>
</evidence>
<proteinExistence type="predicted"/>
<feature type="transmembrane region" description="Helical" evidence="6">
    <location>
        <begin position="146"/>
        <end position="166"/>
    </location>
</feature>
<feature type="transmembrane region" description="Helical" evidence="6">
    <location>
        <begin position="369"/>
        <end position="390"/>
    </location>
</feature>
<evidence type="ECO:0000256" key="4">
    <source>
        <dbReference type="ARBA" id="ARBA00022989"/>
    </source>
</evidence>
<evidence type="ECO:0000256" key="3">
    <source>
        <dbReference type="ARBA" id="ARBA00022692"/>
    </source>
</evidence>
<dbReference type="PANTHER" id="PTHR42770:SF7">
    <property type="entry name" value="MEMBRANE PROTEIN"/>
    <property type="match status" value="1"/>
</dbReference>
<reference evidence="8 9" key="1">
    <citation type="journal article" date="2015" name="Microbiome">
        <title>Genomic resolution of linkages in carbon, nitrogen, and sulfur cycling among widespread estuary sediment bacteria.</title>
        <authorList>
            <person name="Baker B.J."/>
            <person name="Lazar C.S."/>
            <person name="Teske A.P."/>
            <person name="Dick G.J."/>
        </authorList>
    </citation>
    <scope>NUCLEOTIDE SEQUENCE [LARGE SCALE GENOMIC DNA]</scope>
    <source>
        <strain evidence="8">DG_24</strain>
    </source>
</reference>
<keyword evidence="3 6" id="KW-0812">Transmembrane</keyword>
<dbReference type="Gene3D" id="1.20.1740.10">
    <property type="entry name" value="Amino acid/polyamine transporter I"/>
    <property type="match status" value="1"/>
</dbReference>
<gene>
    <name evidence="8" type="ORF">AMJ39_06955</name>
</gene>
<feature type="transmembrane region" description="Helical" evidence="6">
    <location>
        <begin position="314"/>
        <end position="332"/>
    </location>
</feature>
<dbReference type="AlphaFoldDB" id="A0A0S7WRJ9"/>
<dbReference type="GO" id="GO:0022857">
    <property type="term" value="F:transmembrane transporter activity"/>
    <property type="evidence" value="ECO:0007669"/>
    <property type="project" value="InterPro"/>
</dbReference>
<dbReference type="Proteomes" id="UP000052008">
    <property type="component" value="Unassembled WGS sequence"/>
</dbReference>
<dbReference type="STRING" id="1703770.AMJ39_06955"/>
<dbReference type="GO" id="GO:0005886">
    <property type="term" value="C:plasma membrane"/>
    <property type="evidence" value="ECO:0007669"/>
    <property type="project" value="UniProtKB-SubCell"/>
</dbReference>
<keyword evidence="4 6" id="KW-1133">Transmembrane helix</keyword>
<dbReference type="Pfam" id="PF13520">
    <property type="entry name" value="AA_permease_2"/>
    <property type="match status" value="1"/>
</dbReference>
<feature type="transmembrane region" description="Helical" evidence="6">
    <location>
        <begin position="120"/>
        <end position="139"/>
    </location>
</feature>
<dbReference type="InterPro" id="IPR002178">
    <property type="entry name" value="PTS_EIIA_type-2_dom"/>
</dbReference>
<evidence type="ECO:0000259" key="7">
    <source>
        <dbReference type="Pfam" id="PF00359"/>
    </source>
</evidence>
<feature type="transmembrane region" description="Helical" evidence="6">
    <location>
        <begin position="89"/>
        <end position="114"/>
    </location>
</feature>
<keyword evidence="5 6" id="KW-0472">Membrane</keyword>
<comment type="subcellular location">
    <subcellularLocation>
        <location evidence="1">Cell membrane</location>
        <topology evidence="1">Multi-pass membrane protein</topology>
    </subcellularLocation>
</comment>
<name>A0A0S7WRJ9_UNCT6</name>
<feature type="transmembrane region" description="Helical" evidence="6">
    <location>
        <begin position="396"/>
        <end position="414"/>
    </location>
</feature>
<accession>A0A0S7WRJ9</accession>
<dbReference type="Pfam" id="PF00359">
    <property type="entry name" value="PTS_EIIA_2"/>
    <property type="match status" value="1"/>
</dbReference>